<dbReference type="RefSeq" id="WP_083549625.1">
    <property type="nucleotide sequence ID" value="NZ_FRBL01000003.1"/>
</dbReference>
<dbReference type="STRING" id="1419482.SAMN05444266_103246"/>
<dbReference type="PROSITE" id="PS01124">
    <property type="entry name" value="HTH_ARAC_FAMILY_2"/>
    <property type="match status" value="1"/>
</dbReference>
<keyword evidence="3" id="KW-0804">Transcription</keyword>
<dbReference type="InterPro" id="IPR003313">
    <property type="entry name" value="AraC-bd"/>
</dbReference>
<dbReference type="PRINTS" id="PR00032">
    <property type="entry name" value="HTHARAC"/>
</dbReference>
<dbReference type="Gene3D" id="1.10.10.60">
    <property type="entry name" value="Homeodomain-like"/>
    <property type="match status" value="2"/>
</dbReference>
<dbReference type="SMART" id="SM00342">
    <property type="entry name" value="HTH_ARAC"/>
    <property type="match status" value="1"/>
</dbReference>
<keyword evidence="6" id="KW-1185">Reference proteome</keyword>
<organism evidence="5 6">
    <name type="scientific">Chitinophaga jiangningensis</name>
    <dbReference type="NCBI Taxonomy" id="1419482"/>
    <lineage>
        <taxon>Bacteria</taxon>
        <taxon>Pseudomonadati</taxon>
        <taxon>Bacteroidota</taxon>
        <taxon>Chitinophagia</taxon>
        <taxon>Chitinophagales</taxon>
        <taxon>Chitinophagaceae</taxon>
        <taxon>Chitinophaga</taxon>
    </lineage>
</organism>
<keyword evidence="1" id="KW-0805">Transcription regulation</keyword>
<evidence type="ECO:0000256" key="1">
    <source>
        <dbReference type="ARBA" id="ARBA00023015"/>
    </source>
</evidence>
<dbReference type="AlphaFoldDB" id="A0A1M7AEE0"/>
<dbReference type="Gene3D" id="2.60.120.280">
    <property type="entry name" value="Regulatory protein AraC"/>
    <property type="match status" value="1"/>
</dbReference>
<dbReference type="InterPro" id="IPR018060">
    <property type="entry name" value="HTH_AraC"/>
</dbReference>
<feature type="domain" description="HTH araC/xylS-type" evidence="4">
    <location>
        <begin position="211"/>
        <end position="309"/>
    </location>
</feature>
<dbReference type="Pfam" id="PF02311">
    <property type="entry name" value="AraC_binding"/>
    <property type="match status" value="1"/>
</dbReference>
<dbReference type="SUPFAM" id="SSF46689">
    <property type="entry name" value="Homeodomain-like"/>
    <property type="match status" value="2"/>
</dbReference>
<evidence type="ECO:0000313" key="6">
    <source>
        <dbReference type="Proteomes" id="UP000184420"/>
    </source>
</evidence>
<accession>A0A1M7AEE0</accession>
<dbReference type="GO" id="GO:0043565">
    <property type="term" value="F:sequence-specific DNA binding"/>
    <property type="evidence" value="ECO:0007669"/>
    <property type="project" value="InterPro"/>
</dbReference>
<dbReference type="PROSITE" id="PS00041">
    <property type="entry name" value="HTH_ARAC_FAMILY_1"/>
    <property type="match status" value="1"/>
</dbReference>
<dbReference type="InterPro" id="IPR020449">
    <property type="entry name" value="Tscrpt_reg_AraC-type_HTH"/>
</dbReference>
<dbReference type="PANTHER" id="PTHR43280:SF30">
    <property type="entry name" value="MMSAB OPERON REGULATORY PROTEIN"/>
    <property type="match status" value="1"/>
</dbReference>
<dbReference type="InterPro" id="IPR037923">
    <property type="entry name" value="HTH-like"/>
</dbReference>
<dbReference type="PANTHER" id="PTHR43280">
    <property type="entry name" value="ARAC-FAMILY TRANSCRIPTIONAL REGULATOR"/>
    <property type="match status" value="1"/>
</dbReference>
<dbReference type="Pfam" id="PF12833">
    <property type="entry name" value="HTH_18"/>
    <property type="match status" value="1"/>
</dbReference>
<proteinExistence type="predicted"/>
<evidence type="ECO:0000256" key="3">
    <source>
        <dbReference type="ARBA" id="ARBA00023163"/>
    </source>
</evidence>
<dbReference type="InterPro" id="IPR018062">
    <property type="entry name" value="HTH_AraC-typ_CS"/>
</dbReference>
<gene>
    <name evidence="5" type="ORF">SAMN05444266_103246</name>
</gene>
<sequence length="318" mass="37374">MQPNSSHLAEKETENKKGSHKNIWYGIGRHRIEIPKIVLKAKVQSNELMKALHIRSIGYYPKAQDHYTYRKKGLPENFLFFCVDGYGWFQVNGKRYEVGPNECFILPQHMEHAYGSSEDNPWSIYWIHFGGDALPEFNRMQAAQKYFEPQYIKNNGDIIPLFNKIYKSLELGYSLDNLVYANMGLVQYLNLFIYNTRHYEATLTDKSDCVDNAILYMQQRINDKISLNELGKQYNYSVSRFSNLFKQKTGYAPIDYFVQLKMQKACQQLDFTTRSVKDIAFSMGFDDPYYFSRRFRAVIGMSPKKYRLLNNDQRKSPS</sequence>
<protein>
    <submittedName>
        <fullName evidence="5">AraC-like ligand binding domain-containing protein</fullName>
    </submittedName>
</protein>
<dbReference type="SUPFAM" id="SSF51215">
    <property type="entry name" value="Regulatory protein AraC"/>
    <property type="match status" value="1"/>
</dbReference>
<dbReference type="EMBL" id="FRBL01000003">
    <property type="protein sequence ID" value="SHL41057.1"/>
    <property type="molecule type" value="Genomic_DNA"/>
</dbReference>
<evidence type="ECO:0000313" key="5">
    <source>
        <dbReference type="EMBL" id="SHL41057.1"/>
    </source>
</evidence>
<dbReference type="Proteomes" id="UP000184420">
    <property type="component" value="Unassembled WGS sequence"/>
</dbReference>
<dbReference type="CDD" id="cd06986">
    <property type="entry name" value="cupin_MmsR-like_N"/>
    <property type="match status" value="1"/>
</dbReference>
<keyword evidence="2" id="KW-0238">DNA-binding</keyword>
<dbReference type="OrthoDB" id="9813413at2"/>
<name>A0A1M7AEE0_9BACT</name>
<dbReference type="GO" id="GO:0003700">
    <property type="term" value="F:DNA-binding transcription factor activity"/>
    <property type="evidence" value="ECO:0007669"/>
    <property type="project" value="InterPro"/>
</dbReference>
<dbReference type="InterPro" id="IPR009057">
    <property type="entry name" value="Homeodomain-like_sf"/>
</dbReference>
<reference evidence="5 6" key="1">
    <citation type="submission" date="2016-11" db="EMBL/GenBank/DDBJ databases">
        <authorList>
            <person name="Jaros S."/>
            <person name="Januszkiewicz K."/>
            <person name="Wedrychowicz H."/>
        </authorList>
    </citation>
    <scope>NUCLEOTIDE SEQUENCE [LARGE SCALE GENOMIC DNA]</scope>
    <source>
        <strain evidence="5 6">DSM 27406</strain>
    </source>
</reference>
<evidence type="ECO:0000259" key="4">
    <source>
        <dbReference type="PROSITE" id="PS01124"/>
    </source>
</evidence>
<evidence type="ECO:0000256" key="2">
    <source>
        <dbReference type="ARBA" id="ARBA00023125"/>
    </source>
</evidence>